<dbReference type="RefSeq" id="WP_353707545.1">
    <property type="nucleotide sequence ID" value="NZ_CP159290.1"/>
</dbReference>
<dbReference type="AlphaFoldDB" id="A0AAU8FYX3"/>
<feature type="region of interest" description="Disordered" evidence="1">
    <location>
        <begin position="237"/>
        <end position="256"/>
    </location>
</feature>
<evidence type="ECO:0000256" key="1">
    <source>
        <dbReference type="SAM" id="MobiDB-lite"/>
    </source>
</evidence>
<gene>
    <name evidence="2" type="ORF">ABRQ22_16770</name>
</gene>
<sequence>MVDPVSTVALTGAALATGRKVLGPTIDQFAKDLAAVYSAWRAENFARILQRVSRRSEPMPDGEAVHPRVAHEVLDAGSWINDDVQQEYLAGLLLTSRSPGGADDSGTYYAGIASRMTAAQTRLHFLIYASLEGTATGDQNPISIAFNEAKELCVITETSELEKASGVTGQAVVEALDALWRAGLIGQWGTGRVTPDRPEPMSWAEPTSIGARLYLRARGIKDVFVDMVRSSELKYEPFDPEPERLTSATLGLPPVN</sequence>
<dbReference type="EMBL" id="CP159290">
    <property type="protein sequence ID" value="XCH29222.1"/>
    <property type="molecule type" value="Genomic_DNA"/>
</dbReference>
<reference evidence="2" key="1">
    <citation type="submission" date="2024-06" db="EMBL/GenBank/DDBJ databases">
        <title>Complete genome sequence of the cellulolytic actinobacterium, Cellulosimicrobium ES-005.</title>
        <authorList>
            <person name="Matthews C.T."/>
            <person name="Underwood K.D."/>
            <person name="Ghanchi K.M."/>
            <person name="Fields S.D."/>
            <person name="Gardner S.G."/>
        </authorList>
    </citation>
    <scope>NUCLEOTIDE SEQUENCE</scope>
    <source>
        <strain evidence="2">ES-005</strain>
    </source>
</reference>
<evidence type="ECO:0000313" key="2">
    <source>
        <dbReference type="EMBL" id="XCH29222.1"/>
    </source>
</evidence>
<protein>
    <submittedName>
        <fullName evidence="2">Uncharacterized protein</fullName>
    </submittedName>
</protein>
<name>A0AAU8FYX3_9MICO</name>
<accession>A0AAU8FYX3</accession>
<proteinExistence type="predicted"/>
<organism evidence="2">
    <name type="scientific">Cellulosimicrobium sp. ES-005</name>
    <dbReference type="NCBI Taxonomy" id="3163031"/>
    <lineage>
        <taxon>Bacteria</taxon>
        <taxon>Bacillati</taxon>
        <taxon>Actinomycetota</taxon>
        <taxon>Actinomycetes</taxon>
        <taxon>Micrococcales</taxon>
        <taxon>Promicromonosporaceae</taxon>
        <taxon>Cellulosimicrobium</taxon>
    </lineage>
</organism>